<evidence type="ECO:0000313" key="4">
    <source>
        <dbReference type="Proteomes" id="UP000602905"/>
    </source>
</evidence>
<dbReference type="InterPro" id="IPR033449">
    <property type="entry name" value="Rit1_N"/>
</dbReference>
<dbReference type="GO" id="GO:0019988">
    <property type="term" value="P:charged-tRNA amino acid modification"/>
    <property type="evidence" value="ECO:0007669"/>
    <property type="project" value="InterPro"/>
</dbReference>
<accession>A0A8H7LSG5</accession>
<dbReference type="OrthoDB" id="45256at2759"/>
<evidence type="ECO:0000259" key="2">
    <source>
        <dbReference type="Pfam" id="PF17184"/>
    </source>
</evidence>
<dbReference type="Proteomes" id="UP000602905">
    <property type="component" value="Unassembled WGS sequence"/>
</dbReference>
<evidence type="ECO:0000313" key="3">
    <source>
        <dbReference type="EMBL" id="KAF8699592.1"/>
    </source>
</evidence>
<dbReference type="PANTHER" id="PTHR31811">
    <property type="entry name" value="TRNA A64-2'-O-RIBOSYLPHOSPHATE TRANSFERASE"/>
    <property type="match status" value="1"/>
</dbReference>
<dbReference type="PANTHER" id="PTHR31811:SF0">
    <property type="entry name" value="TRNA A64-2'-O-RIBOSYLPHOSPHATE TRANSFERASE"/>
    <property type="match status" value="1"/>
</dbReference>
<dbReference type="EMBL" id="JACYCD010000238">
    <property type="protein sequence ID" value="KAF8699592.1"/>
    <property type="molecule type" value="Genomic_DNA"/>
</dbReference>
<gene>
    <name evidence="3" type="ORF">RHS03_07012</name>
</gene>
<dbReference type="Pfam" id="PF17184">
    <property type="entry name" value="Rit1_C"/>
    <property type="match status" value="1"/>
</dbReference>
<dbReference type="GO" id="GO:0043399">
    <property type="term" value="F:tRNA adenosine(64)-2'-O-ribosylphosphate transferase activity"/>
    <property type="evidence" value="ECO:0007669"/>
    <property type="project" value="InterPro"/>
</dbReference>
<feature type="domain" description="Rit1 N-terminal" evidence="2">
    <location>
        <begin position="11"/>
        <end position="235"/>
    </location>
</feature>
<feature type="domain" description="Rit1 DUSP-like" evidence="1">
    <location>
        <begin position="328"/>
        <end position="422"/>
    </location>
</feature>
<dbReference type="Pfam" id="PF04179">
    <property type="entry name" value="Init_tRNA_PT"/>
    <property type="match status" value="1"/>
</dbReference>
<dbReference type="AlphaFoldDB" id="A0A8H7LSG5"/>
<feature type="non-terminal residue" evidence="3">
    <location>
        <position position="443"/>
    </location>
</feature>
<organism evidence="3 4">
    <name type="scientific">Rhizoctonia solani</name>
    <dbReference type="NCBI Taxonomy" id="456999"/>
    <lineage>
        <taxon>Eukaryota</taxon>
        <taxon>Fungi</taxon>
        <taxon>Dikarya</taxon>
        <taxon>Basidiomycota</taxon>
        <taxon>Agaricomycotina</taxon>
        <taxon>Agaricomycetes</taxon>
        <taxon>Cantharellales</taxon>
        <taxon>Ceratobasidiaceae</taxon>
        <taxon>Rhizoctonia</taxon>
    </lineage>
</organism>
<sequence length="443" mass="49205">MDLRAAGLNELRKEMTNTYNRLHSINQDSSFVGRVAGSGALPLIYDAAHDSGQIPSNGTAFAYFKSTDGHTSQWNFNLRRGNLHLLPLIVTHGGIILVDSTRRGKRHPDALSRTVPIWCAVINRALGLEGEHSGLFTPPDSVSPSEHAQMEDGIDKWAELLNASEYTLPRLTKPLRPFWISPDSSNPRPPTIDDSTPFYVIVCLSASQRVQDGVDRRLGFTYVQGSGDDHEMWSKVWLLACGQDDLEDEIIQILEDHQNSEGVASLSPIESVHGRILVGTRAANHPIYLDDLDTCTSIVLTSDSQQLENSTPTTLYVQDFYPKRHPTEFLTHTLPISLEFIRTHLQLPESRVCILCKDAKDLSVGIATAAIALYFDETGHFVGDNNHSVTKDIAKRRLQWVLSSCPGANPSRATLKRVNEYLMSPRRPSLLGKPTVVSLKQRP</sequence>
<dbReference type="InterPro" id="IPR007306">
    <property type="entry name" value="Rit1"/>
</dbReference>
<dbReference type="GO" id="GO:0005737">
    <property type="term" value="C:cytoplasm"/>
    <property type="evidence" value="ECO:0007669"/>
    <property type="project" value="TreeGrafter"/>
</dbReference>
<keyword evidence="3" id="KW-0808">Transferase</keyword>
<dbReference type="InterPro" id="IPR033421">
    <property type="entry name" value="Rit1_DUSP-like"/>
</dbReference>
<comment type="caution">
    <text evidence="3">The sequence shown here is derived from an EMBL/GenBank/DDBJ whole genome shotgun (WGS) entry which is preliminary data.</text>
</comment>
<proteinExistence type="predicted"/>
<evidence type="ECO:0000259" key="1">
    <source>
        <dbReference type="Pfam" id="PF04179"/>
    </source>
</evidence>
<protein>
    <submittedName>
        <fullName evidence="3">Initiator tRNA phosphoribosyl transferase</fullName>
    </submittedName>
</protein>
<reference evidence="3" key="1">
    <citation type="submission" date="2020-09" db="EMBL/GenBank/DDBJ databases">
        <title>Comparative genome analyses of four rice-infecting Rhizoctonia solani isolates reveal extensive enrichment of homogalacturonan modification genes.</title>
        <authorList>
            <person name="Lee D.-Y."/>
            <person name="Jeon J."/>
            <person name="Kim K.-T."/>
            <person name="Cheong K."/>
            <person name="Song H."/>
            <person name="Choi G."/>
            <person name="Ko J."/>
            <person name="Opiyo S.O."/>
            <person name="Zuo S."/>
            <person name="Madhav S."/>
            <person name="Lee Y.-H."/>
            <person name="Wang G.-L."/>
        </authorList>
    </citation>
    <scope>NUCLEOTIDE SEQUENCE</scope>
    <source>
        <strain evidence="3">AG1-IA WGL</strain>
    </source>
</reference>
<name>A0A8H7LSG5_9AGAM</name>